<gene>
    <name evidence="1" type="ORF">J5Y03_13810</name>
</gene>
<dbReference type="EMBL" id="JAGIYQ010000009">
    <property type="protein sequence ID" value="MBP0726255.1"/>
    <property type="molecule type" value="Genomic_DNA"/>
</dbReference>
<name>A0A940NR48_9BACI</name>
<evidence type="ECO:0000313" key="1">
    <source>
        <dbReference type="EMBL" id="MBP0726255.1"/>
    </source>
</evidence>
<dbReference type="AlphaFoldDB" id="A0A940NR48"/>
<dbReference type="PANTHER" id="PTHR30531:SF12">
    <property type="entry name" value="FLAGELLAR BIOSYNTHETIC PROTEIN FLHB"/>
    <property type="match status" value="1"/>
</dbReference>
<reference evidence="1" key="1">
    <citation type="submission" date="2021-04" db="EMBL/GenBank/DDBJ databases">
        <title>Genome seq and assembly of Bacillus sp.</title>
        <authorList>
            <person name="Chhetri G."/>
        </authorList>
    </citation>
    <scope>NUCLEOTIDE SEQUENCE</scope>
    <source>
        <strain evidence="1">RG28</strain>
    </source>
</reference>
<dbReference type="InterPro" id="IPR006135">
    <property type="entry name" value="T3SS_substrate_exporter"/>
</dbReference>
<evidence type="ECO:0000313" key="2">
    <source>
        <dbReference type="Proteomes" id="UP000682134"/>
    </source>
</evidence>
<proteinExistence type="predicted"/>
<protein>
    <submittedName>
        <fullName evidence="1">EscU/YscU/HrcU family type III secretion system export apparatus switch protein</fullName>
    </submittedName>
</protein>
<dbReference type="SUPFAM" id="SSF160544">
    <property type="entry name" value="EscU C-terminal domain-like"/>
    <property type="match status" value="1"/>
</dbReference>
<comment type="caution">
    <text evidence="1">The sequence shown here is derived from an EMBL/GenBank/DDBJ whole genome shotgun (WGS) entry which is preliminary data.</text>
</comment>
<dbReference type="InterPro" id="IPR029025">
    <property type="entry name" value="T3SS_substrate_exporter_C"/>
</dbReference>
<dbReference type="GO" id="GO:0009306">
    <property type="term" value="P:protein secretion"/>
    <property type="evidence" value="ECO:0007669"/>
    <property type="project" value="InterPro"/>
</dbReference>
<dbReference type="Gene3D" id="3.40.1690.10">
    <property type="entry name" value="secretion proteins EscU"/>
    <property type="match status" value="1"/>
</dbReference>
<sequence>MKKEVKRKEAVALRYNSEKEHAPKVVAKGKGLIADEMLLRAKEFGVPVQEDPSLLEVLGKLEINQTIPEDLYAVVAEIFALIYRADQQIKNENNLTIKKFDEI</sequence>
<keyword evidence="2" id="KW-1185">Reference proteome</keyword>
<dbReference type="Pfam" id="PF01312">
    <property type="entry name" value="Bac_export_2"/>
    <property type="match status" value="1"/>
</dbReference>
<dbReference type="PANTHER" id="PTHR30531">
    <property type="entry name" value="FLAGELLAR BIOSYNTHETIC PROTEIN FLHB"/>
    <property type="match status" value="1"/>
</dbReference>
<organism evidence="1 2">
    <name type="scientific">Gottfriedia endophytica</name>
    <dbReference type="NCBI Taxonomy" id="2820819"/>
    <lineage>
        <taxon>Bacteria</taxon>
        <taxon>Bacillati</taxon>
        <taxon>Bacillota</taxon>
        <taxon>Bacilli</taxon>
        <taxon>Bacillales</taxon>
        <taxon>Bacillaceae</taxon>
        <taxon>Gottfriedia</taxon>
    </lineage>
</organism>
<dbReference type="Proteomes" id="UP000682134">
    <property type="component" value="Unassembled WGS sequence"/>
</dbReference>
<accession>A0A940NR48</accession>
<dbReference type="GO" id="GO:0005886">
    <property type="term" value="C:plasma membrane"/>
    <property type="evidence" value="ECO:0007669"/>
    <property type="project" value="TreeGrafter"/>
</dbReference>
<dbReference type="RefSeq" id="WP_209406599.1">
    <property type="nucleotide sequence ID" value="NZ_JAGIYQ010000009.1"/>
</dbReference>